<dbReference type="RefSeq" id="WP_262567834.1">
    <property type="nucleotide sequence ID" value="NZ_JAPFCC010000001.1"/>
</dbReference>
<dbReference type="Pfam" id="PF14803">
    <property type="entry name" value="Zn_ribbon_Nudix"/>
    <property type="match status" value="1"/>
</dbReference>
<comment type="cofactor">
    <cofactor evidence="1">
        <name>Mg(2+)</name>
        <dbReference type="ChEBI" id="CHEBI:18420"/>
    </cofactor>
</comment>
<comment type="caution">
    <text evidence="6">The sequence shown here is derived from an EMBL/GenBank/DDBJ whole genome shotgun (WGS) entry which is preliminary data.</text>
</comment>
<dbReference type="InterPro" id="IPR020476">
    <property type="entry name" value="Nudix_hydrolase"/>
</dbReference>
<dbReference type="EMBL" id="JAPFCC010000001">
    <property type="protein sequence ID" value="MCW7552932.1"/>
    <property type="molecule type" value="Genomic_DNA"/>
</dbReference>
<dbReference type="InterPro" id="IPR015797">
    <property type="entry name" value="NUDIX_hydrolase-like_dom_sf"/>
</dbReference>
<dbReference type="PANTHER" id="PTHR43222:SF2">
    <property type="entry name" value="NUDIX HYDROLASE 23, CHLOROPLASTIC"/>
    <property type="match status" value="1"/>
</dbReference>
<dbReference type="GO" id="GO:0016787">
    <property type="term" value="F:hydrolase activity"/>
    <property type="evidence" value="ECO:0007669"/>
    <property type="project" value="UniProtKB-KW"/>
</dbReference>
<dbReference type="InterPro" id="IPR029401">
    <property type="entry name" value="Nudix_N"/>
</dbReference>
<evidence type="ECO:0000313" key="6">
    <source>
        <dbReference type="EMBL" id="MCW7552932.1"/>
    </source>
</evidence>
<evidence type="ECO:0000256" key="1">
    <source>
        <dbReference type="ARBA" id="ARBA00001946"/>
    </source>
</evidence>
<keyword evidence="3" id="KW-0460">Magnesium</keyword>
<accession>A0ABT3MU93</accession>
<dbReference type="Proteomes" id="UP001209854">
    <property type="component" value="Unassembled WGS sequence"/>
</dbReference>
<evidence type="ECO:0000259" key="5">
    <source>
        <dbReference type="PROSITE" id="PS51462"/>
    </source>
</evidence>
<dbReference type="SUPFAM" id="SSF55811">
    <property type="entry name" value="Nudix"/>
    <property type="match status" value="1"/>
</dbReference>
<feature type="domain" description="Nudix hydrolase" evidence="5">
    <location>
        <begin position="37"/>
        <end position="172"/>
    </location>
</feature>
<sequence>MKYCSECGSNNLRYREQNSDSHFRLTCGDCHHVFYQNPKIITGCIVEHEGKYLMCQRAIKPRPGTWTLPAGFMECGETVEAAAIRETREETGAKVEIIAPYSIFSVPQIDEVYVVFRAKLIQFSDQPGPETLKVSLLTTSEIPWDNIFYPAISDILKRYVEEREQSSFGMYTGCHENGIVHFTH</sequence>
<dbReference type="PRINTS" id="PR00502">
    <property type="entry name" value="NUDIXFAMILY"/>
</dbReference>
<proteinExistence type="inferred from homology"/>
<comment type="similarity">
    <text evidence="4">Belongs to the Nudix hydrolase family.</text>
</comment>
<evidence type="ECO:0000313" key="7">
    <source>
        <dbReference type="Proteomes" id="UP001209854"/>
    </source>
</evidence>
<evidence type="ECO:0000256" key="4">
    <source>
        <dbReference type="RuleBase" id="RU003476"/>
    </source>
</evidence>
<dbReference type="PROSITE" id="PS00893">
    <property type="entry name" value="NUDIX_BOX"/>
    <property type="match status" value="1"/>
</dbReference>
<dbReference type="PANTHER" id="PTHR43222">
    <property type="entry name" value="NUDIX HYDROLASE 23"/>
    <property type="match status" value="1"/>
</dbReference>
<keyword evidence="7" id="KW-1185">Reference proteome</keyword>
<dbReference type="CDD" id="cd04511">
    <property type="entry name" value="NUDIX_Hydrolase"/>
    <property type="match status" value="1"/>
</dbReference>
<dbReference type="Gene3D" id="3.90.79.10">
    <property type="entry name" value="Nucleoside Triphosphate Pyrophosphohydrolase"/>
    <property type="match status" value="1"/>
</dbReference>
<dbReference type="InterPro" id="IPR020084">
    <property type="entry name" value="NUDIX_hydrolase_CS"/>
</dbReference>
<dbReference type="InterPro" id="IPR000086">
    <property type="entry name" value="NUDIX_hydrolase_dom"/>
</dbReference>
<evidence type="ECO:0000256" key="3">
    <source>
        <dbReference type="ARBA" id="ARBA00022842"/>
    </source>
</evidence>
<reference evidence="6 7" key="1">
    <citation type="submission" date="2022-10" db="EMBL/GenBank/DDBJ databases">
        <title>High-quality genome sequences of two octocoral-associated bacteria, Endozoicomonas euniceicola EF212 and Endozoicomonas gorgoniicola PS125.</title>
        <authorList>
            <person name="Chiou Y.-J."/>
            <person name="Chen Y.-H."/>
        </authorList>
    </citation>
    <scope>NUCLEOTIDE SEQUENCE [LARGE SCALE GENOMIC DNA]</scope>
    <source>
        <strain evidence="6 7">PS125</strain>
    </source>
</reference>
<dbReference type="PROSITE" id="PS51462">
    <property type="entry name" value="NUDIX"/>
    <property type="match status" value="1"/>
</dbReference>
<dbReference type="Pfam" id="PF00293">
    <property type="entry name" value="NUDIX"/>
    <property type="match status" value="1"/>
</dbReference>
<organism evidence="6 7">
    <name type="scientific">Endozoicomonas gorgoniicola</name>
    <dbReference type="NCBI Taxonomy" id="1234144"/>
    <lineage>
        <taxon>Bacteria</taxon>
        <taxon>Pseudomonadati</taxon>
        <taxon>Pseudomonadota</taxon>
        <taxon>Gammaproteobacteria</taxon>
        <taxon>Oceanospirillales</taxon>
        <taxon>Endozoicomonadaceae</taxon>
        <taxon>Endozoicomonas</taxon>
    </lineage>
</organism>
<gene>
    <name evidence="6" type="ORF">NX722_09810</name>
</gene>
<protein>
    <submittedName>
        <fullName evidence="6">NUDIX hydrolase</fullName>
    </submittedName>
</protein>
<name>A0ABT3MU93_9GAMM</name>
<evidence type="ECO:0000256" key="2">
    <source>
        <dbReference type="ARBA" id="ARBA00022801"/>
    </source>
</evidence>
<dbReference type="Gene3D" id="2.20.70.10">
    <property type="match status" value="1"/>
</dbReference>
<keyword evidence="2 4" id="KW-0378">Hydrolase</keyword>